<feature type="transmembrane region" description="Helical" evidence="1">
    <location>
        <begin position="6"/>
        <end position="24"/>
    </location>
</feature>
<keyword evidence="3" id="KW-1185">Reference proteome</keyword>
<keyword evidence="1" id="KW-0472">Membrane</keyword>
<reference evidence="2 3" key="1">
    <citation type="submission" date="2024-04" db="EMBL/GenBank/DDBJ databases">
        <title>Novel genus in family Flammeovirgaceae.</title>
        <authorList>
            <person name="Nguyen T.H."/>
            <person name="Vuong T.Q."/>
            <person name="Le H."/>
            <person name="Kim S.-G."/>
        </authorList>
    </citation>
    <scope>NUCLEOTIDE SEQUENCE [LARGE SCALE GENOMIC DNA]</scope>
    <source>
        <strain evidence="2 3">JCM 23209</strain>
    </source>
</reference>
<keyword evidence="1" id="KW-0812">Transmembrane</keyword>
<comment type="caution">
    <text evidence="2">The sequence shown here is derived from an EMBL/GenBank/DDBJ whole genome shotgun (WGS) entry which is preliminary data.</text>
</comment>
<evidence type="ECO:0000256" key="1">
    <source>
        <dbReference type="SAM" id="Phobius"/>
    </source>
</evidence>
<name>A0AAW9S689_9BACT</name>
<proteinExistence type="predicted"/>
<dbReference type="Proteomes" id="UP001403385">
    <property type="component" value="Unassembled WGS sequence"/>
</dbReference>
<gene>
    <name evidence="2" type="ORF">AAG747_00135</name>
</gene>
<dbReference type="AlphaFoldDB" id="A0AAW9S689"/>
<dbReference type="RefSeq" id="WP_346819079.1">
    <property type="nucleotide sequence ID" value="NZ_JBDKWZ010000001.1"/>
</dbReference>
<evidence type="ECO:0000313" key="3">
    <source>
        <dbReference type="Proteomes" id="UP001403385"/>
    </source>
</evidence>
<protein>
    <submittedName>
        <fullName evidence="2">Uncharacterized protein</fullName>
    </submittedName>
</protein>
<keyword evidence="1" id="KW-1133">Transmembrane helix</keyword>
<evidence type="ECO:0000313" key="2">
    <source>
        <dbReference type="EMBL" id="MEN7546291.1"/>
    </source>
</evidence>
<sequence length="214" mass="25778">MVKKLMVLFVFGLYWGITVFFTIPENYLQIKAIRLGKVFSTMFYQRWSFFAPPPQHNDRLYYQFITHNHDTLLYEVLQPVQKLRKKQYLANNDISIIDYVLSNSLNNISDQIRENFGNYKYLHCEGMDEDACFSMFLEGFEKEMYEMNEINTLKNYGIRLNHSKSDRHFYKFKVIYATVPVAKFADRNNPEKVPKEQFVFETKYYDLTHNLWID</sequence>
<accession>A0AAW9S689</accession>
<organism evidence="2 3">
    <name type="scientific">Rapidithrix thailandica</name>
    <dbReference type="NCBI Taxonomy" id="413964"/>
    <lineage>
        <taxon>Bacteria</taxon>
        <taxon>Pseudomonadati</taxon>
        <taxon>Bacteroidota</taxon>
        <taxon>Cytophagia</taxon>
        <taxon>Cytophagales</taxon>
        <taxon>Flammeovirgaceae</taxon>
        <taxon>Rapidithrix</taxon>
    </lineage>
</organism>
<dbReference type="EMBL" id="JBDKWZ010000001">
    <property type="protein sequence ID" value="MEN7546291.1"/>
    <property type="molecule type" value="Genomic_DNA"/>
</dbReference>